<keyword evidence="1" id="KW-1133">Transmembrane helix</keyword>
<accession>A0A7C6EI34</accession>
<dbReference type="EMBL" id="DTHJ01000138">
    <property type="protein sequence ID" value="HHS63321.1"/>
    <property type="molecule type" value="Genomic_DNA"/>
</dbReference>
<gene>
    <name evidence="2" type="ORF">ENV70_06900</name>
</gene>
<feature type="transmembrane region" description="Helical" evidence="1">
    <location>
        <begin position="7"/>
        <end position="26"/>
    </location>
</feature>
<feature type="transmembrane region" description="Helical" evidence="1">
    <location>
        <begin position="98"/>
        <end position="120"/>
    </location>
</feature>
<proteinExistence type="predicted"/>
<feature type="transmembrane region" description="Helical" evidence="1">
    <location>
        <begin position="132"/>
        <end position="149"/>
    </location>
</feature>
<sequence length="191" mass="23215">MQINYKRLAWDIFILLYSGLFFYNCLSPYENWFFSYLYTMFLIVWLCKEYYQKNLFFQPTYIPNEEHNYLLRALFALFFYSSFVFGIITIVWWHKYRIVNGAFLPIIGIVLLGYGIYLREQSFRMNVKNRETILKFYLSIGFIIFSMAFGFDSYFVFIYALCIGLPLIILQVQHYTKKIGVRIYSYKKEEK</sequence>
<organism evidence="2">
    <name type="scientific">candidate division WOR-3 bacterium</name>
    <dbReference type="NCBI Taxonomy" id="2052148"/>
    <lineage>
        <taxon>Bacteria</taxon>
        <taxon>Bacteria division WOR-3</taxon>
    </lineage>
</organism>
<feature type="transmembrane region" description="Helical" evidence="1">
    <location>
        <begin position="32"/>
        <end position="48"/>
    </location>
</feature>
<evidence type="ECO:0000313" key="2">
    <source>
        <dbReference type="EMBL" id="HHS63321.1"/>
    </source>
</evidence>
<name>A0A7C6EI34_UNCW3</name>
<evidence type="ECO:0000256" key="1">
    <source>
        <dbReference type="SAM" id="Phobius"/>
    </source>
</evidence>
<keyword evidence="1" id="KW-0812">Transmembrane</keyword>
<feature type="transmembrane region" description="Helical" evidence="1">
    <location>
        <begin position="69"/>
        <end position="92"/>
    </location>
</feature>
<dbReference type="AlphaFoldDB" id="A0A7C6EI34"/>
<keyword evidence="1" id="KW-0472">Membrane</keyword>
<feature type="transmembrane region" description="Helical" evidence="1">
    <location>
        <begin position="155"/>
        <end position="172"/>
    </location>
</feature>
<protein>
    <submittedName>
        <fullName evidence="2">Uncharacterized protein</fullName>
    </submittedName>
</protein>
<comment type="caution">
    <text evidence="2">The sequence shown here is derived from an EMBL/GenBank/DDBJ whole genome shotgun (WGS) entry which is preliminary data.</text>
</comment>
<reference evidence="2" key="1">
    <citation type="journal article" date="2020" name="mSystems">
        <title>Genome- and Community-Level Interaction Insights into Carbon Utilization and Element Cycling Functions of Hydrothermarchaeota in Hydrothermal Sediment.</title>
        <authorList>
            <person name="Zhou Z."/>
            <person name="Liu Y."/>
            <person name="Xu W."/>
            <person name="Pan J."/>
            <person name="Luo Z.H."/>
            <person name="Li M."/>
        </authorList>
    </citation>
    <scope>NUCLEOTIDE SEQUENCE [LARGE SCALE GENOMIC DNA]</scope>
    <source>
        <strain evidence="2">SpSt-783</strain>
    </source>
</reference>